<evidence type="ECO:0008006" key="4">
    <source>
        <dbReference type="Google" id="ProtNLM"/>
    </source>
</evidence>
<accession>A0ABV4K060</accession>
<reference evidence="2 3" key="1">
    <citation type="submission" date="2024-08" db="EMBL/GenBank/DDBJ databases">
        <title>Sulfate-reducing bacteria isolated from formation water of the oil field in Kazakhstan and description of Pseudodesulfovibrio sp.</title>
        <authorList>
            <person name="Bidzhieva S.K."/>
            <person name="Tourova T.P."/>
            <person name="Grouzdev D.S."/>
            <person name="Beletsky A.V."/>
            <person name="Sokolova D.S."/>
            <person name="Samigullina S.R."/>
            <person name="Poltaraus A.B."/>
            <person name="Avtukh A.N."/>
            <person name="Tereshina V.M."/>
            <person name="Zhaparov N.S."/>
            <person name="Mardanov A.V."/>
            <person name="Nazina T.N."/>
        </authorList>
    </citation>
    <scope>NUCLEOTIDE SEQUENCE [LARGE SCALE GENOMIC DNA]</scope>
    <source>
        <strain evidence="2 3">9FUS</strain>
    </source>
</reference>
<protein>
    <recommendedName>
        <fullName evidence="4">Lipoprotein</fullName>
    </recommendedName>
</protein>
<evidence type="ECO:0000256" key="1">
    <source>
        <dbReference type="SAM" id="MobiDB-lite"/>
    </source>
</evidence>
<comment type="caution">
    <text evidence="2">The sequence shown here is derived from an EMBL/GenBank/DDBJ whole genome shotgun (WGS) entry which is preliminary data.</text>
</comment>
<proteinExistence type="predicted"/>
<dbReference type="PROSITE" id="PS51257">
    <property type="entry name" value="PROKAR_LIPOPROTEIN"/>
    <property type="match status" value="1"/>
</dbReference>
<sequence>MKRILFLILAASLLFACAPKQPKTMEQQAEEARAEAYKKSDEKAESGEKQEDPGKPKRERKTSLGDILTIISY</sequence>
<name>A0ABV4K060_9BACT</name>
<organism evidence="2 3">
    <name type="scientific">Pseudodesulfovibrio karagichevae</name>
    <dbReference type="NCBI Taxonomy" id="3239305"/>
    <lineage>
        <taxon>Bacteria</taxon>
        <taxon>Pseudomonadati</taxon>
        <taxon>Thermodesulfobacteriota</taxon>
        <taxon>Desulfovibrionia</taxon>
        <taxon>Desulfovibrionales</taxon>
        <taxon>Desulfovibrionaceae</taxon>
    </lineage>
</organism>
<evidence type="ECO:0000313" key="2">
    <source>
        <dbReference type="EMBL" id="MEZ7195400.1"/>
    </source>
</evidence>
<keyword evidence="3" id="KW-1185">Reference proteome</keyword>
<gene>
    <name evidence="2" type="ORF">AB6M95_01450</name>
</gene>
<feature type="compositionally biased region" description="Basic and acidic residues" evidence="1">
    <location>
        <begin position="30"/>
        <end position="56"/>
    </location>
</feature>
<dbReference type="Proteomes" id="UP001568698">
    <property type="component" value="Unassembled WGS sequence"/>
</dbReference>
<evidence type="ECO:0000313" key="3">
    <source>
        <dbReference type="Proteomes" id="UP001568698"/>
    </source>
</evidence>
<dbReference type="RefSeq" id="WP_371384951.1">
    <property type="nucleotide sequence ID" value="NZ_JBGLYH010000002.1"/>
</dbReference>
<dbReference type="EMBL" id="JBGLYH010000002">
    <property type="protein sequence ID" value="MEZ7195400.1"/>
    <property type="molecule type" value="Genomic_DNA"/>
</dbReference>
<feature type="region of interest" description="Disordered" evidence="1">
    <location>
        <begin position="21"/>
        <end position="73"/>
    </location>
</feature>